<feature type="binding site" description="axial binding residue" evidence="9">
    <location>
        <position position="80"/>
    </location>
    <ligand>
        <name>heme c</name>
        <dbReference type="ChEBI" id="CHEBI:61717"/>
        <label>1</label>
    </ligand>
    <ligandPart>
        <name>Fe</name>
        <dbReference type="ChEBI" id="CHEBI:18248"/>
    </ligandPart>
</feature>
<comment type="cofactor">
    <cofactor evidence="8">
        <name>heme</name>
        <dbReference type="ChEBI" id="CHEBI:30413"/>
    </cofactor>
    <text evidence="8">Binds 2 heme groups.</text>
</comment>
<dbReference type="InterPro" id="IPR009056">
    <property type="entry name" value="Cyt_c-like_dom"/>
</dbReference>
<reference evidence="11 12" key="1">
    <citation type="submission" date="2016-11" db="EMBL/GenBank/DDBJ databases">
        <authorList>
            <person name="Jaros S."/>
            <person name="Januszkiewicz K."/>
            <person name="Wedrychowicz H."/>
        </authorList>
    </citation>
    <scope>NUCLEOTIDE SEQUENCE [LARGE SCALE GENOMIC DNA]</scope>
    <source>
        <strain evidence="11 12">DSM 24787</strain>
    </source>
</reference>
<keyword evidence="4" id="KW-0732">Signal</keyword>
<name>A0A1N6KGR0_9BACT</name>
<dbReference type="Proteomes" id="UP000185003">
    <property type="component" value="Unassembled WGS sequence"/>
</dbReference>
<dbReference type="EMBL" id="FSRA01000002">
    <property type="protein sequence ID" value="SIO55745.1"/>
    <property type="molecule type" value="Genomic_DNA"/>
</dbReference>
<feature type="binding site" description="covalent" evidence="8">
    <location>
        <position position="76"/>
    </location>
    <ligand>
        <name>heme c</name>
        <dbReference type="ChEBI" id="CHEBI:61717"/>
        <label>1</label>
    </ligand>
</feature>
<evidence type="ECO:0000256" key="1">
    <source>
        <dbReference type="ARBA" id="ARBA00004418"/>
    </source>
</evidence>
<proteinExistence type="predicted"/>
<dbReference type="STRING" id="536979.SAMN04488055_5811"/>
<keyword evidence="7 9" id="KW-0408">Iron</keyword>
<dbReference type="AlphaFoldDB" id="A0A1N6KGR0"/>
<evidence type="ECO:0000256" key="8">
    <source>
        <dbReference type="PIRSR" id="PIRSR000294-1"/>
    </source>
</evidence>
<comment type="PTM">
    <text evidence="8">Binds 2 heme groups per subunit.</text>
</comment>
<sequence>MTRYLIYTACLFLLVWSCRRGTDVKPGPQPYPLNLPSNFPQPVYDMSQNPLTVQGVALGRRLFYDPRLSRDSTISCGFCHQQFAAFAHFDHPLSHGIDNNTGFRSVPGLFNLIWQREFMWDGGVNHLEIQPLTPITDPNEMGEDLARLIAKLNGDAKYRGLFNDAFGAGEINSQKVFKALAQFMATMNSFDSKYDSIMRNAPGVKFTTEEENGYKIFQDKCASCHKEPLFTDGSYRNNGLPINASLHDAGRMRITNNTNDYLKFKVPSLRNIIKSPPYMHDGRFYDIFNVFDHYSEGVIQTPTIDPLLRNGLPLTESEKRELYFFLNTLTDPGFINSKALSEIVITN</sequence>
<dbReference type="GO" id="GO:0046872">
    <property type="term" value="F:metal ion binding"/>
    <property type="evidence" value="ECO:0007669"/>
    <property type="project" value="UniProtKB-KW"/>
</dbReference>
<feature type="binding site" description="covalent" evidence="8">
    <location>
        <position position="79"/>
    </location>
    <ligand>
        <name>heme c</name>
        <dbReference type="ChEBI" id="CHEBI:61717"/>
        <label>1</label>
    </ligand>
</feature>
<keyword evidence="11" id="KW-0575">Peroxidase</keyword>
<dbReference type="GO" id="GO:0004130">
    <property type="term" value="F:cytochrome-c peroxidase activity"/>
    <property type="evidence" value="ECO:0007669"/>
    <property type="project" value="TreeGrafter"/>
</dbReference>
<dbReference type="InterPro" id="IPR036909">
    <property type="entry name" value="Cyt_c-like_dom_sf"/>
</dbReference>
<keyword evidence="3 9" id="KW-0479">Metal-binding</keyword>
<protein>
    <submittedName>
        <fullName evidence="11">Cytochrome c peroxidase</fullName>
    </submittedName>
</protein>
<dbReference type="PANTHER" id="PTHR30600:SF10">
    <property type="entry name" value="BLL6722 PROTEIN"/>
    <property type="match status" value="1"/>
</dbReference>
<gene>
    <name evidence="11" type="ORF">SAMN04488055_5811</name>
</gene>
<keyword evidence="2 8" id="KW-0349">Heme</keyword>
<dbReference type="PANTHER" id="PTHR30600">
    <property type="entry name" value="CYTOCHROME C PEROXIDASE-RELATED"/>
    <property type="match status" value="1"/>
</dbReference>
<evidence type="ECO:0000256" key="9">
    <source>
        <dbReference type="PIRSR" id="PIRSR000294-2"/>
    </source>
</evidence>
<feature type="binding site" description="axial binding residue" evidence="9">
    <location>
        <position position="225"/>
    </location>
    <ligand>
        <name>heme c</name>
        <dbReference type="ChEBI" id="CHEBI:61717"/>
        <label>2</label>
    </ligand>
    <ligandPart>
        <name>Fe</name>
        <dbReference type="ChEBI" id="CHEBI:18248"/>
    </ligandPart>
</feature>
<dbReference type="InterPro" id="IPR051395">
    <property type="entry name" value="Cytochrome_c_Peroxidase/MauG"/>
</dbReference>
<evidence type="ECO:0000259" key="10">
    <source>
        <dbReference type="PROSITE" id="PS51007"/>
    </source>
</evidence>
<keyword evidence="6" id="KW-0560">Oxidoreductase</keyword>
<evidence type="ECO:0000313" key="11">
    <source>
        <dbReference type="EMBL" id="SIO55745.1"/>
    </source>
</evidence>
<feature type="binding site" description="covalent" evidence="8">
    <location>
        <position position="224"/>
    </location>
    <ligand>
        <name>heme c</name>
        <dbReference type="ChEBI" id="CHEBI:61717"/>
        <label>2</label>
    </ligand>
</feature>
<dbReference type="PROSITE" id="PS51007">
    <property type="entry name" value="CYTC"/>
    <property type="match status" value="1"/>
</dbReference>
<feature type="binding site" description="covalent" evidence="8">
    <location>
        <position position="221"/>
    </location>
    <ligand>
        <name>heme c</name>
        <dbReference type="ChEBI" id="CHEBI:61717"/>
        <label>2</label>
    </ligand>
</feature>
<comment type="subcellular location">
    <subcellularLocation>
        <location evidence="1">Periplasm</location>
    </subcellularLocation>
</comment>
<keyword evidence="5" id="KW-0574">Periplasm</keyword>
<dbReference type="GO" id="GO:0042597">
    <property type="term" value="C:periplasmic space"/>
    <property type="evidence" value="ECO:0007669"/>
    <property type="project" value="UniProtKB-SubCell"/>
</dbReference>
<dbReference type="SUPFAM" id="SSF46626">
    <property type="entry name" value="Cytochrome c"/>
    <property type="match status" value="2"/>
</dbReference>
<accession>A0A1N6KGR0</accession>
<evidence type="ECO:0000256" key="6">
    <source>
        <dbReference type="ARBA" id="ARBA00023002"/>
    </source>
</evidence>
<evidence type="ECO:0000256" key="3">
    <source>
        <dbReference type="ARBA" id="ARBA00022723"/>
    </source>
</evidence>
<evidence type="ECO:0000256" key="7">
    <source>
        <dbReference type="ARBA" id="ARBA00023004"/>
    </source>
</evidence>
<dbReference type="Pfam" id="PF03150">
    <property type="entry name" value="CCP_MauG"/>
    <property type="match status" value="1"/>
</dbReference>
<keyword evidence="12" id="KW-1185">Reference proteome</keyword>
<dbReference type="GO" id="GO:0020037">
    <property type="term" value="F:heme binding"/>
    <property type="evidence" value="ECO:0007669"/>
    <property type="project" value="InterPro"/>
</dbReference>
<evidence type="ECO:0000313" key="12">
    <source>
        <dbReference type="Proteomes" id="UP000185003"/>
    </source>
</evidence>
<dbReference type="InterPro" id="IPR026259">
    <property type="entry name" value="MauG/Cytc_peroxidase"/>
</dbReference>
<dbReference type="InterPro" id="IPR004852">
    <property type="entry name" value="Di-haem_cyt_c_peroxidsae"/>
</dbReference>
<organism evidence="11 12">
    <name type="scientific">Chitinophaga niabensis</name>
    <dbReference type="NCBI Taxonomy" id="536979"/>
    <lineage>
        <taxon>Bacteria</taxon>
        <taxon>Pseudomonadati</taxon>
        <taxon>Bacteroidota</taxon>
        <taxon>Chitinophagia</taxon>
        <taxon>Chitinophagales</taxon>
        <taxon>Chitinophagaceae</taxon>
        <taxon>Chitinophaga</taxon>
    </lineage>
</organism>
<dbReference type="GO" id="GO:0009055">
    <property type="term" value="F:electron transfer activity"/>
    <property type="evidence" value="ECO:0007669"/>
    <property type="project" value="InterPro"/>
</dbReference>
<dbReference type="PIRSF" id="PIRSF000294">
    <property type="entry name" value="Cytochrome-c_peroxidase"/>
    <property type="match status" value="1"/>
</dbReference>
<dbReference type="Gene3D" id="1.10.760.10">
    <property type="entry name" value="Cytochrome c-like domain"/>
    <property type="match status" value="2"/>
</dbReference>
<evidence type="ECO:0000256" key="2">
    <source>
        <dbReference type="ARBA" id="ARBA00022617"/>
    </source>
</evidence>
<evidence type="ECO:0000256" key="4">
    <source>
        <dbReference type="ARBA" id="ARBA00022729"/>
    </source>
</evidence>
<feature type="domain" description="Cytochrome c" evidence="10">
    <location>
        <begin position="208"/>
        <end position="330"/>
    </location>
</feature>
<evidence type="ECO:0000256" key="5">
    <source>
        <dbReference type="ARBA" id="ARBA00022764"/>
    </source>
</evidence>